<evidence type="ECO:0000313" key="9">
    <source>
        <dbReference type="Proteomes" id="UP000823941"/>
    </source>
</evidence>
<evidence type="ECO:0000256" key="2">
    <source>
        <dbReference type="ARBA" id="ARBA00022692"/>
    </source>
</evidence>
<dbReference type="SUPFAM" id="SSF103473">
    <property type="entry name" value="MFS general substrate transporter"/>
    <property type="match status" value="1"/>
</dbReference>
<dbReference type="EMBL" id="JAHIBW010000008">
    <property type="protein sequence ID" value="KAG7308953.1"/>
    <property type="molecule type" value="Genomic_DNA"/>
</dbReference>
<organism evidence="8 9">
    <name type="scientific">Plutella xylostella</name>
    <name type="common">Diamondback moth</name>
    <name type="synonym">Plutella maculipennis</name>
    <dbReference type="NCBI Taxonomy" id="51655"/>
    <lineage>
        <taxon>Eukaryota</taxon>
        <taxon>Metazoa</taxon>
        <taxon>Ecdysozoa</taxon>
        <taxon>Arthropoda</taxon>
        <taxon>Hexapoda</taxon>
        <taxon>Insecta</taxon>
        <taxon>Pterygota</taxon>
        <taxon>Neoptera</taxon>
        <taxon>Endopterygota</taxon>
        <taxon>Lepidoptera</taxon>
        <taxon>Glossata</taxon>
        <taxon>Ditrysia</taxon>
        <taxon>Yponomeutoidea</taxon>
        <taxon>Plutellidae</taxon>
        <taxon>Plutella</taxon>
    </lineage>
</organism>
<feature type="region of interest" description="Disordered" evidence="5">
    <location>
        <begin position="506"/>
        <end position="540"/>
    </location>
</feature>
<feature type="transmembrane region" description="Helical" evidence="6">
    <location>
        <begin position="153"/>
        <end position="170"/>
    </location>
</feature>
<comment type="subcellular location">
    <subcellularLocation>
        <location evidence="1">Membrane</location>
        <topology evidence="1">Multi-pass membrane protein</topology>
    </subcellularLocation>
</comment>
<evidence type="ECO:0000256" key="5">
    <source>
        <dbReference type="SAM" id="MobiDB-lite"/>
    </source>
</evidence>
<dbReference type="InterPro" id="IPR050382">
    <property type="entry name" value="MFS_Na/Anion_cotransporter"/>
</dbReference>
<keyword evidence="3 6" id="KW-1133">Transmembrane helix</keyword>
<feature type="transmembrane region" description="Helical" evidence="6">
    <location>
        <begin position="473"/>
        <end position="496"/>
    </location>
</feature>
<feature type="transmembrane region" description="Helical" evidence="6">
    <location>
        <begin position="176"/>
        <end position="197"/>
    </location>
</feature>
<feature type="transmembrane region" description="Helical" evidence="6">
    <location>
        <begin position="443"/>
        <end position="467"/>
    </location>
</feature>
<evidence type="ECO:0000256" key="4">
    <source>
        <dbReference type="ARBA" id="ARBA00023136"/>
    </source>
</evidence>
<dbReference type="PANTHER" id="PTHR11662">
    <property type="entry name" value="SOLUTE CARRIER FAMILY 17"/>
    <property type="match status" value="1"/>
</dbReference>
<dbReference type="PROSITE" id="PS50850">
    <property type="entry name" value="MFS"/>
    <property type="match status" value="1"/>
</dbReference>
<feature type="transmembrane region" description="Helical" evidence="6">
    <location>
        <begin position="127"/>
        <end position="146"/>
    </location>
</feature>
<gene>
    <name evidence="8" type="ORF">JYU34_006230</name>
</gene>
<keyword evidence="9" id="KW-1185">Reference proteome</keyword>
<evidence type="ECO:0000256" key="1">
    <source>
        <dbReference type="ARBA" id="ARBA00004141"/>
    </source>
</evidence>
<dbReference type="Gene3D" id="1.20.1250.20">
    <property type="entry name" value="MFS general substrate transporter like domains"/>
    <property type="match status" value="2"/>
</dbReference>
<evidence type="ECO:0000259" key="7">
    <source>
        <dbReference type="PROSITE" id="PS50850"/>
    </source>
</evidence>
<dbReference type="InterPro" id="IPR036259">
    <property type="entry name" value="MFS_trans_sf"/>
</dbReference>
<feature type="transmembrane region" description="Helical" evidence="6">
    <location>
        <begin position="344"/>
        <end position="363"/>
    </location>
</feature>
<feature type="transmembrane region" description="Helical" evidence="6">
    <location>
        <begin position="32"/>
        <end position="54"/>
    </location>
</feature>
<feature type="transmembrane region" description="Helical" evidence="6">
    <location>
        <begin position="384"/>
        <end position="403"/>
    </location>
</feature>
<sequence length="540" mass="59647">MADINKENIRNGIREQKREFSHHGFGYRHQQCVVLFLSVTLAYLIRSCLGVALVGMTSAYDLSDVEHGHHHLPDEVHLHTQLASFNGSAEPVDNATREAFRMSGVLNRMMIVRPFPTFDWSKKVQDAILSAFYWGYMTLQIPAGVLSQRFGSRYLLVSSMLINSFIFLILPWAAYYGGWICTMLCRFIQGLGQACLLPSIHSFCGKWAPLEERGRMSGLIYGGQALGVVLGMLTSGFIASSAMGWPGLFRLYGAAGMLLAGLMWLVLADSPAKHPNISAEERAYIEQELVAPKKRLKVPWRAVLRSPAVWATVAAHTGSCWGQLILYTEVPAFMDKVMGVNIKANGVLTSLPFLSMWLVNFLYSYIADMLIKKNILSVTNARKLANSFGCVLAGLGFIVICYLPKNIYFIEPCLILICTFKMANQMGYHVINIDMSPNFAGTLISISNFVANSVGSFAPVVTGFILVDPTDQYYWRIVFLISATFYLVSNLVFVVFASAERVPWNEPPGEAGGAGDEAGAGDGDEEVPMMEKQTSVPPMC</sequence>
<dbReference type="PANTHER" id="PTHR11662:SF280">
    <property type="entry name" value="FI21844P1-RELATED"/>
    <property type="match status" value="1"/>
</dbReference>
<dbReference type="Proteomes" id="UP000823941">
    <property type="component" value="Chromosome 8"/>
</dbReference>
<feature type="transmembrane region" description="Helical" evidence="6">
    <location>
        <begin position="218"/>
        <end position="239"/>
    </location>
</feature>
<keyword evidence="2 6" id="KW-0812">Transmembrane</keyword>
<feature type="transmembrane region" description="Helical" evidence="6">
    <location>
        <begin position="302"/>
        <end position="324"/>
    </location>
</feature>
<feature type="compositionally biased region" description="Gly residues" evidence="5">
    <location>
        <begin position="510"/>
        <end position="521"/>
    </location>
</feature>
<proteinExistence type="predicted"/>
<accession>A0ABQ7QVA2</accession>
<dbReference type="InterPro" id="IPR011701">
    <property type="entry name" value="MFS"/>
</dbReference>
<evidence type="ECO:0000256" key="3">
    <source>
        <dbReference type="ARBA" id="ARBA00022989"/>
    </source>
</evidence>
<evidence type="ECO:0000256" key="6">
    <source>
        <dbReference type="SAM" id="Phobius"/>
    </source>
</evidence>
<evidence type="ECO:0000313" key="8">
    <source>
        <dbReference type="EMBL" id="KAG7308953.1"/>
    </source>
</evidence>
<keyword evidence="4 6" id="KW-0472">Membrane</keyword>
<feature type="domain" description="Major facilitator superfamily (MFS) profile" evidence="7">
    <location>
        <begin position="47"/>
        <end position="501"/>
    </location>
</feature>
<comment type="caution">
    <text evidence="8">The sequence shown here is derived from an EMBL/GenBank/DDBJ whole genome shotgun (WGS) entry which is preliminary data.</text>
</comment>
<name>A0ABQ7QVA2_PLUXY</name>
<dbReference type="InterPro" id="IPR020846">
    <property type="entry name" value="MFS_dom"/>
</dbReference>
<feature type="transmembrane region" description="Helical" evidence="6">
    <location>
        <begin position="251"/>
        <end position="268"/>
    </location>
</feature>
<reference evidence="8 9" key="1">
    <citation type="submission" date="2021-06" db="EMBL/GenBank/DDBJ databases">
        <title>A haploid diamondback moth (Plutella xylostella L.) genome assembly resolves 31 chromosomes and identifies a diamide resistance mutation.</title>
        <authorList>
            <person name="Ward C.M."/>
            <person name="Perry K.D."/>
            <person name="Baker G."/>
            <person name="Powis K."/>
            <person name="Heckel D.G."/>
            <person name="Baxter S.W."/>
        </authorList>
    </citation>
    <scope>NUCLEOTIDE SEQUENCE [LARGE SCALE GENOMIC DNA]</scope>
    <source>
        <strain evidence="8 9">LV</strain>
        <tissue evidence="8">Single pupa</tissue>
    </source>
</reference>
<dbReference type="Pfam" id="PF07690">
    <property type="entry name" value="MFS_1"/>
    <property type="match status" value="1"/>
</dbReference>
<protein>
    <recommendedName>
        <fullName evidence="7">Major facilitator superfamily (MFS) profile domain-containing protein</fullName>
    </recommendedName>
</protein>